<dbReference type="GO" id="GO:0005516">
    <property type="term" value="F:calmodulin binding"/>
    <property type="evidence" value="ECO:0007669"/>
    <property type="project" value="UniProtKB-KW"/>
</dbReference>
<dbReference type="CDD" id="cd23767">
    <property type="entry name" value="IQCD"/>
    <property type="match status" value="1"/>
</dbReference>
<keyword evidence="7" id="KW-1185">Reference proteome</keyword>
<dbReference type="InterPro" id="IPR025064">
    <property type="entry name" value="DUF4005"/>
</dbReference>
<gene>
    <name evidence="6" type="ORF">Nepgr_003188</name>
</gene>
<dbReference type="EMBL" id="BSYO01000002">
    <property type="protein sequence ID" value="GMH01349.1"/>
    <property type="molecule type" value="Genomic_DNA"/>
</dbReference>
<comment type="caution">
    <text evidence="6">The sequence shown here is derived from an EMBL/GenBank/DDBJ whole genome shotgun (WGS) entry which is preliminary data.</text>
</comment>
<feature type="domain" description="DUF4005" evidence="5">
    <location>
        <begin position="555"/>
        <end position="642"/>
    </location>
</feature>
<evidence type="ECO:0000259" key="5">
    <source>
        <dbReference type="Pfam" id="PF13178"/>
    </source>
</evidence>
<accession>A0AAD3XD40</accession>
<dbReference type="Proteomes" id="UP001279734">
    <property type="component" value="Unassembled WGS sequence"/>
</dbReference>
<feature type="region of interest" description="Disordered" evidence="4">
    <location>
        <begin position="396"/>
        <end position="420"/>
    </location>
</feature>
<evidence type="ECO:0000256" key="1">
    <source>
        <dbReference type="ARBA" id="ARBA00022860"/>
    </source>
</evidence>
<evidence type="ECO:0000313" key="6">
    <source>
        <dbReference type="EMBL" id="GMH01349.1"/>
    </source>
</evidence>
<dbReference type="Pfam" id="PF00612">
    <property type="entry name" value="IQ"/>
    <property type="match status" value="2"/>
</dbReference>
<dbReference type="PANTHER" id="PTHR32295">
    <property type="entry name" value="IQ-DOMAIN 5-RELATED"/>
    <property type="match status" value="1"/>
</dbReference>
<feature type="region of interest" description="Disordered" evidence="4">
    <location>
        <begin position="337"/>
        <end position="371"/>
    </location>
</feature>
<feature type="compositionally biased region" description="Basic and acidic residues" evidence="4">
    <location>
        <begin position="538"/>
        <end position="553"/>
    </location>
</feature>
<feature type="region of interest" description="Disordered" evidence="4">
    <location>
        <begin position="512"/>
        <end position="663"/>
    </location>
</feature>
<comment type="similarity">
    <text evidence="2">Belongs to the IQD family.</text>
</comment>
<feature type="compositionally biased region" description="Polar residues" evidence="4">
    <location>
        <begin position="513"/>
        <end position="524"/>
    </location>
</feature>
<feature type="region of interest" description="Disordered" evidence="4">
    <location>
        <begin position="1"/>
        <end position="23"/>
    </location>
</feature>
<evidence type="ECO:0000256" key="3">
    <source>
        <dbReference type="ARBA" id="ARBA00024378"/>
    </source>
</evidence>
<evidence type="ECO:0000256" key="2">
    <source>
        <dbReference type="ARBA" id="ARBA00024341"/>
    </source>
</evidence>
<dbReference type="SMART" id="SM00015">
    <property type="entry name" value="IQ"/>
    <property type="match status" value="2"/>
</dbReference>
<organism evidence="6 7">
    <name type="scientific">Nepenthes gracilis</name>
    <name type="common">Slender pitcher plant</name>
    <dbReference type="NCBI Taxonomy" id="150966"/>
    <lineage>
        <taxon>Eukaryota</taxon>
        <taxon>Viridiplantae</taxon>
        <taxon>Streptophyta</taxon>
        <taxon>Embryophyta</taxon>
        <taxon>Tracheophyta</taxon>
        <taxon>Spermatophyta</taxon>
        <taxon>Magnoliopsida</taxon>
        <taxon>eudicotyledons</taxon>
        <taxon>Gunneridae</taxon>
        <taxon>Pentapetalae</taxon>
        <taxon>Caryophyllales</taxon>
        <taxon>Nepenthaceae</taxon>
        <taxon>Nepenthes</taxon>
    </lineage>
</organism>
<dbReference type="AlphaFoldDB" id="A0AAD3XD40"/>
<dbReference type="PROSITE" id="PS50096">
    <property type="entry name" value="IQ"/>
    <property type="match status" value="2"/>
</dbReference>
<name>A0AAD3XD40_NEPGR</name>
<dbReference type="Pfam" id="PF13178">
    <property type="entry name" value="DUF4005"/>
    <property type="match status" value="1"/>
</dbReference>
<protein>
    <recommendedName>
        <fullName evidence="5">DUF4005 domain-containing protein</fullName>
    </recommendedName>
</protein>
<feature type="region of interest" description="Disordered" evidence="4">
    <location>
        <begin position="142"/>
        <end position="164"/>
    </location>
</feature>
<keyword evidence="1" id="KW-0112">Calmodulin-binding</keyword>
<feature type="compositionally biased region" description="Basic residues" evidence="4">
    <location>
        <begin position="346"/>
        <end position="355"/>
    </location>
</feature>
<dbReference type="Gene3D" id="1.20.5.190">
    <property type="match status" value="1"/>
</dbReference>
<dbReference type="InterPro" id="IPR000048">
    <property type="entry name" value="IQ_motif_EF-hand-BS"/>
</dbReference>
<evidence type="ECO:0000313" key="7">
    <source>
        <dbReference type="Proteomes" id="UP001279734"/>
    </source>
</evidence>
<reference evidence="6" key="1">
    <citation type="submission" date="2023-05" db="EMBL/GenBank/DDBJ databases">
        <title>Nepenthes gracilis genome sequencing.</title>
        <authorList>
            <person name="Fukushima K."/>
        </authorList>
    </citation>
    <scope>NUCLEOTIDE SEQUENCE</scope>
    <source>
        <strain evidence="6">SING2019-196</strain>
    </source>
</reference>
<dbReference type="PANTHER" id="PTHR32295:SF281">
    <property type="entry name" value="PROTEIN IQ-DOMAIN 31"/>
    <property type="match status" value="1"/>
</dbReference>
<evidence type="ECO:0000256" key="4">
    <source>
        <dbReference type="SAM" id="MobiDB-lite"/>
    </source>
</evidence>
<feature type="compositionally biased region" description="Polar residues" evidence="4">
    <location>
        <begin position="401"/>
        <end position="418"/>
    </location>
</feature>
<feature type="compositionally biased region" description="Polar residues" evidence="4">
    <location>
        <begin position="615"/>
        <end position="633"/>
    </location>
</feature>
<comment type="subunit">
    <text evidence="3">Binds to multiple calmodulin (CaM) in the presence of Ca(2+) and CaM-like proteins.</text>
</comment>
<sequence length="663" mass="73484">MLHEPRTSSISPHAPPSARNSMSTFRGQNRVYTHTATIKESALFFPKQDVNISRHPSDLRIKTMEKREAEDYICVVSPRSASARDLYLRQGAEDFVLQFLLLLQWANHRQNGSRLYFLGRKYPSLPMSKGKRSLQMRKSVVSADTEGRNLGSENREPLVGQQDGMMPVSGNKSGVVGQTPKLDATTDAERIRKETAATKAQAAFRGYLARRAFKALKGIIRLQALIRGHLVRRQAVATLYCVIGIVKLQAIVRGSRIRCSGTGLEVQKVCALVKPQDDKFRDSVGDDISTRIAISSANAFVRKLLAPSPTVMPLQVQYGSTDPNSILSWLERWSSSCPWKPASPPKKVRNQRFPKKQGNPQTVEAEPGRPKHSVRKVLAGADNLSLQAAVEFEKPRRNLKKVSSNPAESVHAQGSPQNELEKVKRNLRKVHGPVSDSSAQPDVVNETQNHSQAKVLSLIPLDFSGTNEMRTIEKARDETTINVKEGDSTLSKPTEVENTLEAVTRNEMLKLSNGDQTMINTPSPESKFMDESTTLPYEESKFKEDSPLSEHQKSGRRASFPAKHDRLDDGLQNTPKLPSYMAATESAKAKLRGQGSPRFSQDGDENNNLTRRHSGPSSVNGKVSSASPRTQRPAQGKAGNRSERSVLSSRYGNGKVVQAEWRR</sequence>
<proteinExistence type="inferred from homology"/>